<gene>
    <name evidence="4" type="ORF">AUQ44_13605</name>
</gene>
<dbReference type="Pfam" id="PF26107">
    <property type="entry name" value="BrxR_CTD"/>
    <property type="match status" value="1"/>
</dbReference>
<evidence type="ECO:0000259" key="3">
    <source>
        <dbReference type="Pfam" id="PF26109"/>
    </source>
</evidence>
<organism evidence="4 5">
    <name type="scientific">Vibrio cidicii</name>
    <dbReference type="NCBI Taxonomy" id="1763883"/>
    <lineage>
        <taxon>Bacteria</taxon>
        <taxon>Pseudomonadati</taxon>
        <taxon>Pseudomonadota</taxon>
        <taxon>Gammaproteobacteria</taxon>
        <taxon>Vibrionales</taxon>
        <taxon>Vibrionaceae</taxon>
        <taxon>Vibrio</taxon>
    </lineage>
</organism>
<evidence type="ECO:0000259" key="2">
    <source>
        <dbReference type="Pfam" id="PF26107"/>
    </source>
</evidence>
<dbReference type="Pfam" id="PF26109">
    <property type="entry name" value="WHD_BrxR"/>
    <property type="match status" value="1"/>
</dbReference>
<dbReference type="Pfam" id="PF13280">
    <property type="entry name" value="WYL"/>
    <property type="match status" value="1"/>
</dbReference>
<dbReference type="PROSITE" id="PS52050">
    <property type="entry name" value="WYL"/>
    <property type="match status" value="1"/>
</dbReference>
<reference evidence="5" key="1">
    <citation type="submission" date="2015-12" db="EMBL/GenBank/DDBJ databases">
        <authorList>
            <person name="Tarr C.L."/>
            <person name="Gladney L.M."/>
        </authorList>
    </citation>
    <scope>NUCLEOTIDE SEQUENCE [LARGE SCALE GENOMIC DNA]</scope>
    <source>
        <strain evidence="5">2756-81</strain>
    </source>
</reference>
<proteinExistence type="predicted"/>
<evidence type="ECO:0000313" key="5">
    <source>
        <dbReference type="Proteomes" id="UP000075349"/>
    </source>
</evidence>
<dbReference type="InterPro" id="IPR059020">
    <property type="entry name" value="CapW_CTD"/>
</dbReference>
<evidence type="ECO:0000313" key="4">
    <source>
        <dbReference type="EMBL" id="KYN26175.1"/>
    </source>
</evidence>
<name>A0A151JK85_9VIBR</name>
<feature type="domain" description="DNA-binding transcriptional repressor CapW winged helix-turn-helix" evidence="3">
    <location>
        <begin position="10"/>
        <end position="88"/>
    </location>
</feature>
<feature type="domain" description="DNA-binding transcriptional repressor CapW C-terminal dimerisation" evidence="2">
    <location>
        <begin position="205"/>
        <end position="273"/>
    </location>
</feature>
<comment type="caution">
    <text evidence="4">The sequence shown here is derived from an EMBL/GenBank/DDBJ whole genome shotgun (WGS) entry which is preliminary data.</text>
</comment>
<evidence type="ECO:0000259" key="1">
    <source>
        <dbReference type="Pfam" id="PF13280"/>
    </source>
</evidence>
<dbReference type="PIRSF" id="PIRSF015558">
    <property type="entry name" value="Txn_reg_DeoR_prd"/>
    <property type="match status" value="1"/>
</dbReference>
<sequence length="279" mass="32681">MIGGGLSTKESRFRAIEMFAYWEGMVNASMLADLFQVTVNNITKSLAEYRKEYPHALVYNKSEKRFEPTGDFSPQYIERSWEEYSAFLRLNCSIYFSSLWGENTLDFGPSSSCQVNPEVSRYLSQAIAKKLSIEVTYHSLNHPEGLKRILHPVALASSGLRWHCRAYDERRGEFRDFNINRMRDLSIVGGSKWLAKDDRSWMQTITLKIAPQPTLTDEQKKVIMMDRGEGEYYEVKLRAAMAEYYLQYHLIDKQIRLDDPVTRPLYLENYEEVKEWLFD</sequence>
<feature type="domain" description="WYL" evidence="1">
    <location>
        <begin position="122"/>
        <end position="186"/>
    </location>
</feature>
<dbReference type="Proteomes" id="UP000075349">
    <property type="component" value="Unassembled WGS sequence"/>
</dbReference>
<dbReference type="AlphaFoldDB" id="A0A151JK85"/>
<dbReference type="EMBL" id="LOMK01000001">
    <property type="protein sequence ID" value="KYN26175.1"/>
    <property type="molecule type" value="Genomic_DNA"/>
</dbReference>
<dbReference type="InterPro" id="IPR059019">
    <property type="entry name" value="WHD_CapW"/>
</dbReference>
<dbReference type="InterPro" id="IPR016634">
    <property type="entry name" value="CapW-like"/>
</dbReference>
<protein>
    <submittedName>
        <fullName evidence="4">Uncharacterized protein</fullName>
    </submittedName>
</protein>
<dbReference type="InterPro" id="IPR026881">
    <property type="entry name" value="WYL_dom"/>
</dbReference>
<accession>A0A151JK85</accession>